<protein>
    <recommendedName>
        <fullName evidence="1">Reverse transcriptase domain-containing protein</fullName>
    </recommendedName>
</protein>
<organism evidence="2 3">
    <name type="scientific">Chelydra serpentina</name>
    <name type="common">Snapping turtle</name>
    <name type="synonym">Testudo serpentina</name>
    <dbReference type="NCBI Taxonomy" id="8475"/>
    <lineage>
        <taxon>Eukaryota</taxon>
        <taxon>Metazoa</taxon>
        <taxon>Chordata</taxon>
        <taxon>Craniata</taxon>
        <taxon>Vertebrata</taxon>
        <taxon>Euteleostomi</taxon>
        <taxon>Archelosauria</taxon>
        <taxon>Testudinata</taxon>
        <taxon>Testudines</taxon>
        <taxon>Cryptodira</taxon>
        <taxon>Durocryptodira</taxon>
        <taxon>Americhelydia</taxon>
        <taxon>Chelydroidea</taxon>
        <taxon>Chelydridae</taxon>
        <taxon>Chelydra</taxon>
    </lineage>
</organism>
<dbReference type="PRINTS" id="PR01345">
    <property type="entry name" value="CERVTRCPTASE"/>
</dbReference>
<dbReference type="SUPFAM" id="SSF56672">
    <property type="entry name" value="DNA/RNA polymerases"/>
    <property type="match status" value="1"/>
</dbReference>
<dbReference type="Pfam" id="PF00078">
    <property type="entry name" value="RVT_1"/>
    <property type="match status" value="1"/>
</dbReference>
<accession>A0A8T1SV56</accession>
<reference evidence="2 3" key="1">
    <citation type="journal article" date="2020" name="G3 (Bethesda)">
        <title>Draft Genome of the Common Snapping Turtle, Chelydra serpentina, a Model for Phenotypic Plasticity in Reptiles.</title>
        <authorList>
            <person name="Das D."/>
            <person name="Singh S.K."/>
            <person name="Bierstedt J."/>
            <person name="Erickson A."/>
            <person name="Galli G.L.J."/>
            <person name="Crossley D.A. 2nd"/>
            <person name="Rhen T."/>
        </authorList>
    </citation>
    <scope>NUCLEOTIDE SEQUENCE [LARGE SCALE GENOMIC DNA]</scope>
    <source>
        <strain evidence="2">KW</strain>
    </source>
</reference>
<dbReference type="InterPro" id="IPR000477">
    <property type="entry name" value="RT_dom"/>
</dbReference>
<dbReference type="PROSITE" id="PS50878">
    <property type="entry name" value="RT_POL"/>
    <property type="match status" value="1"/>
</dbReference>
<dbReference type="PANTHER" id="PTHR33332">
    <property type="entry name" value="REVERSE TRANSCRIPTASE DOMAIN-CONTAINING PROTEIN"/>
    <property type="match status" value="1"/>
</dbReference>
<feature type="non-terminal residue" evidence="2">
    <location>
        <position position="1"/>
    </location>
</feature>
<feature type="non-terminal residue" evidence="2">
    <location>
        <position position="471"/>
    </location>
</feature>
<dbReference type="EMBL" id="JAHGAV010000092">
    <property type="protein sequence ID" value="KAG6932597.1"/>
    <property type="molecule type" value="Genomic_DNA"/>
</dbReference>
<comment type="caution">
    <text evidence="2">The sequence shown here is derived from an EMBL/GenBank/DDBJ whole genome shotgun (WGS) entry which is preliminary data.</text>
</comment>
<keyword evidence="3" id="KW-1185">Reference proteome</keyword>
<name>A0A8T1SV56_CHESE</name>
<dbReference type="AlphaFoldDB" id="A0A8T1SV56"/>
<dbReference type="OrthoDB" id="416454at2759"/>
<evidence type="ECO:0000259" key="1">
    <source>
        <dbReference type="PROSITE" id="PS50878"/>
    </source>
</evidence>
<proteinExistence type="predicted"/>
<gene>
    <name evidence="2" type="ORF">G0U57_021137</name>
</gene>
<dbReference type="CDD" id="cd01650">
    <property type="entry name" value="RT_nLTR_like"/>
    <property type="match status" value="1"/>
</dbReference>
<feature type="domain" description="Reverse transcriptase" evidence="1">
    <location>
        <begin position="105"/>
        <end position="354"/>
    </location>
</feature>
<evidence type="ECO:0000313" key="2">
    <source>
        <dbReference type="EMBL" id="KAG6932597.1"/>
    </source>
</evidence>
<sequence>PVGPLDDRDTKGALKDDKVIAEKLNEFFASVFTAEDVGEIPQPELTFVGDKSEELSQIEVSVEEVLELIDKLNCNKSPGPDGIHPRVLKELKCEIADLLTRVCNLSFKSASVPNDWKIANVTPIFKKGSRGDPGNYRRVSLTSVPGKLVETIVKNKIVRHIEEHKLLGKSQHGFCKGKSCLTNLLEFFEGVNKHVDKSDPVDIVYLDFQKAFDKVPHQRLLRKLSCHGIRGKILSWIENWLKNREQRVGINGKFSQWRGVTSGVPQRSVPILFNLFINDLEEGVNSEVAKFADDTKLLKIVKTKADCEELQKDLTKLNNWAIKWQMKFNVDKCKVMHIGKNNPNYTYNMMGANLATTNQEKDLGVIVDSSLKMSMQCAAAVKKANGMLGIIKKGIENKTENILLPLYKSIVRPHLEYCIQLWSPHLKKDILALEKVQRRATKMIRGLERIPYEERLKRLGLFSLEKRRLRG</sequence>
<dbReference type="Proteomes" id="UP000765507">
    <property type="component" value="Unassembled WGS sequence"/>
</dbReference>
<dbReference type="InterPro" id="IPR043502">
    <property type="entry name" value="DNA/RNA_pol_sf"/>
</dbReference>
<evidence type="ECO:0000313" key="3">
    <source>
        <dbReference type="Proteomes" id="UP000765507"/>
    </source>
</evidence>